<proteinExistence type="predicted"/>
<feature type="domain" description="Thioredoxin" evidence="1">
    <location>
        <begin position="27"/>
        <end position="218"/>
    </location>
</feature>
<dbReference type="EMBL" id="JACSQK010000006">
    <property type="protein sequence ID" value="MBD7961617.1"/>
    <property type="molecule type" value="Genomic_DNA"/>
</dbReference>
<evidence type="ECO:0000313" key="3">
    <source>
        <dbReference type="Proteomes" id="UP000634919"/>
    </source>
</evidence>
<organism evidence="2 3">
    <name type="scientific">Comamonas avium</name>
    <dbReference type="NCBI Taxonomy" id="2762231"/>
    <lineage>
        <taxon>Bacteria</taxon>
        <taxon>Pseudomonadati</taxon>
        <taxon>Pseudomonadota</taxon>
        <taxon>Betaproteobacteria</taxon>
        <taxon>Burkholderiales</taxon>
        <taxon>Comamonadaceae</taxon>
        <taxon>Comamonas</taxon>
    </lineage>
</organism>
<comment type="caution">
    <text evidence="2">The sequence shown here is derived from an EMBL/GenBank/DDBJ whole genome shotgun (WGS) entry which is preliminary data.</text>
</comment>
<evidence type="ECO:0000313" key="2">
    <source>
        <dbReference type="EMBL" id="MBD7961617.1"/>
    </source>
</evidence>
<accession>A0ABR8SDQ4</accession>
<protein>
    <submittedName>
        <fullName evidence="2">Thioredoxin domain-containing protein</fullName>
    </submittedName>
</protein>
<evidence type="ECO:0000259" key="1">
    <source>
        <dbReference type="PROSITE" id="PS51352"/>
    </source>
</evidence>
<dbReference type="InterPro" id="IPR012336">
    <property type="entry name" value="Thioredoxin-like_fold"/>
</dbReference>
<dbReference type="SUPFAM" id="SSF52833">
    <property type="entry name" value="Thioredoxin-like"/>
    <property type="match status" value="1"/>
</dbReference>
<name>A0ABR8SDQ4_9BURK</name>
<dbReference type="Proteomes" id="UP000634919">
    <property type="component" value="Unassembled WGS sequence"/>
</dbReference>
<sequence length="222" mass="24629">MNRRKFAVSLLALLILALFGLGIWSYQQSVKKAQTQAAEQQADRLVRPHAPAFGPASAPVTIVEFFDPACETCRAFYPIVKDILRQYPQEVRLVIRYAPFHAGSDQVIQMLETARLQDKYQPVLEALLASQPQWADHGQPRIDLAEQQAQRAGLNIEKAKLDAQRADVQAVLKLDVEDLVALQITKTPSFFVNGRALPSFGEAQLRDLVADAVAQARAMPGK</sequence>
<dbReference type="PROSITE" id="PS51352">
    <property type="entry name" value="THIOREDOXIN_2"/>
    <property type="match status" value="1"/>
</dbReference>
<keyword evidence="3" id="KW-1185">Reference proteome</keyword>
<gene>
    <name evidence="2" type="ORF">H9646_14160</name>
</gene>
<dbReference type="InterPro" id="IPR036249">
    <property type="entry name" value="Thioredoxin-like_sf"/>
</dbReference>
<dbReference type="Gene3D" id="3.40.30.10">
    <property type="entry name" value="Glutaredoxin"/>
    <property type="match status" value="1"/>
</dbReference>
<dbReference type="Pfam" id="PF13462">
    <property type="entry name" value="Thioredoxin_4"/>
    <property type="match status" value="1"/>
</dbReference>
<dbReference type="InterPro" id="IPR013766">
    <property type="entry name" value="Thioredoxin_domain"/>
</dbReference>
<dbReference type="RefSeq" id="WP_191724007.1">
    <property type="nucleotide sequence ID" value="NZ_JACSQK010000006.1"/>
</dbReference>
<reference evidence="2 3" key="1">
    <citation type="submission" date="2020-08" db="EMBL/GenBank/DDBJ databases">
        <title>A Genomic Blueprint of the Chicken Gut Microbiome.</title>
        <authorList>
            <person name="Gilroy R."/>
            <person name="Ravi A."/>
            <person name="Getino M."/>
            <person name="Pursley I."/>
            <person name="Horton D.L."/>
            <person name="Alikhan N.-F."/>
            <person name="Baker D."/>
            <person name="Gharbi K."/>
            <person name="Hall N."/>
            <person name="Watson M."/>
            <person name="Adriaenssens E.M."/>
            <person name="Foster-Nyarko E."/>
            <person name="Jarju S."/>
            <person name="Secka A."/>
            <person name="Antonio M."/>
            <person name="Oren A."/>
            <person name="Chaudhuri R."/>
            <person name="La Ragione R.M."/>
            <person name="Hildebrand F."/>
            <person name="Pallen M.J."/>
        </authorList>
    </citation>
    <scope>NUCLEOTIDE SEQUENCE [LARGE SCALE GENOMIC DNA]</scope>
    <source>
        <strain evidence="2 3">Sa2CVA6</strain>
    </source>
</reference>